<evidence type="ECO:0008006" key="4">
    <source>
        <dbReference type="Google" id="ProtNLM"/>
    </source>
</evidence>
<dbReference type="PROSITE" id="PS51257">
    <property type="entry name" value="PROKAR_LIPOPROTEIN"/>
    <property type="match status" value="1"/>
</dbReference>
<comment type="caution">
    <text evidence="2">The sequence shown here is derived from an EMBL/GenBank/DDBJ whole genome shotgun (WGS) entry which is preliminary data.</text>
</comment>
<feature type="region of interest" description="Disordered" evidence="1">
    <location>
        <begin position="148"/>
        <end position="239"/>
    </location>
</feature>
<keyword evidence="3" id="KW-1185">Reference proteome</keyword>
<feature type="compositionally biased region" description="Low complexity" evidence="1">
    <location>
        <begin position="215"/>
        <end position="232"/>
    </location>
</feature>
<gene>
    <name evidence="2" type="ORF">GCM10022281_03990</name>
</gene>
<dbReference type="EMBL" id="BAABBR010000001">
    <property type="protein sequence ID" value="GAA4028352.1"/>
    <property type="molecule type" value="Genomic_DNA"/>
</dbReference>
<feature type="compositionally biased region" description="Low complexity" evidence="1">
    <location>
        <begin position="162"/>
        <end position="202"/>
    </location>
</feature>
<reference evidence="3" key="1">
    <citation type="journal article" date="2019" name="Int. J. Syst. Evol. Microbiol.">
        <title>The Global Catalogue of Microorganisms (GCM) 10K type strain sequencing project: providing services to taxonomists for standard genome sequencing and annotation.</title>
        <authorList>
            <consortium name="The Broad Institute Genomics Platform"/>
            <consortium name="The Broad Institute Genome Sequencing Center for Infectious Disease"/>
            <person name="Wu L."/>
            <person name="Ma J."/>
        </authorList>
    </citation>
    <scope>NUCLEOTIDE SEQUENCE [LARGE SCALE GENOMIC DNA]</scope>
    <source>
        <strain evidence="3">JCM 17564</strain>
    </source>
</reference>
<name>A0ABP7TMB6_9SPHN</name>
<evidence type="ECO:0000313" key="2">
    <source>
        <dbReference type="EMBL" id="GAA4028352.1"/>
    </source>
</evidence>
<protein>
    <recommendedName>
        <fullName evidence="4">Cell division protein FtsL</fullName>
    </recommendedName>
</protein>
<feature type="compositionally biased region" description="Basic and acidic residues" evidence="1">
    <location>
        <begin position="148"/>
        <end position="161"/>
    </location>
</feature>
<organism evidence="2 3">
    <name type="scientific">Sphingomonas rosea</name>
    <dbReference type="NCBI Taxonomy" id="335605"/>
    <lineage>
        <taxon>Bacteria</taxon>
        <taxon>Pseudomonadati</taxon>
        <taxon>Pseudomonadota</taxon>
        <taxon>Alphaproteobacteria</taxon>
        <taxon>Sphingomonadales</taxon>
        <taxon>Sphingomonadaceae</taxon>
        <taxon>Sphingomonas</taxon>
    </lineage>
</organism>
<sequence length="239" mass="25050">MVRGFREMGWVAAVATTALGCYMVSLKVASERASLESVQNKIVLAQRDIRVLQTEIGTRGRLEQLESWNVKVLALSAPKAQQFLEGEFQLATLTAPKKTLDPAAPVVLASAPAPEPRAAISAPARSDADTAPVGTASDLMHVASYRRELPAEPQKTVDKPKLAAPKAVKAADKPATAQAPATKTAAAPTTAPRSKPKPAAIDAKAKTVLADTKAKAPAKTAPKPTAKPTAQPKDTKARQ</sequence>
<accession>A0ABP7TMB6</accession>
<evidence type="ECO:0000313" key="3">
    <source>
        <dbReference type="Proteomes" id="UP001424459"/>
    </source>
</evidence>
<proteinExistence type="predicted"/>
<evidence type="ECO:0000256" key="1">
    <source>
        <dbReference type="SAM" id="MobiDB-lite"/>
    </source>
</evidence>
<dbReference type="Proteomes" id="UP001424459">
    <property type="component" value="Unassembled WGS sequence"/>
</dbReference>